<evidence type="ECO:0000256" key="1">
    <source>
        <dbReference type="ARBA" id="ARBA00023015"/>
    </source>
</evidence>
<proteinExistence type="predicted"/>
<dbReference type="Gene3D" id="1.10.10.10">
    <property type="entry name" value="Winged helix-like DNA-binding domain superfamily/Winged helix DNA-binding domain"/>
    <property type="match status" value="1"/>
</dbReference>
<organism evidence="6 7">
    <name type="scientific">Desulfosporosinus orientis (strain ATCC 19365 / DSM 765 / NCIMB 8382 / VKM B-1628 / Singapore I)</name>
    <name type="common">Desulfotomaculum orientis</name>
    <dbReference type="NCBI Taxonomy" id="768706"/>
    <lineage>
        <taxon>Bacteria</taxon>
        <taxon>Bacillati</taxon>
        <taxon>Bacillota</taxon>
        <taxon>Clostridia</taxon>
        <taxon>Eubacteriales</taxon>
        <taxon>Desulfitobacteriaceae</taxon>
        <taxon>Desulfosporosinus</taxon>
    </lineage>
</organism>
<name>G7WEJ7_DESOD</name>
<gene>
    <name evidence="6" type="ordered locus">Desor_5435</name>
</gene>
<dbReference type="eggNOG" id="COG2197">
    <property type="taxonomic scope" value="Bacteria"/>
</dbReference>
<reference evidence="7" key="1">
    <citation type="submission" date="2011-11" db="EMBL/GenBank/DDBJ databases">
        <title>Complete sequence of Desulfosporosinus orientis DSM 765.</title>
        <authorList>
            <person name="Lucas S."/>
            <person name="Han J."/>
            <person name="Lapidus A."/>
            <person name="Cheng J.-F."/>
            <person name="Goodwin L."/>
            <person name="Pitluck S."/>
            <person name="Peters L."/>
            <person name="Ovchinnikova G."/>
            <person name="Teshima H."/>
            <person name="Detter J.C."/>
            <person name="Han C."/>
            <person name="Tapia R."/>
            <person name="Land M."/>
            <person name="Hauser L."/>
            <person name="Kyrpides N."/>
            <person name="Ivanova N."/>
            <person name="Pagani I."/>
            <person name="Pester M."/>
            <person name="Spring S."/>
            <person name="Ollivier B."/>
            <person name="Rattei T."/>
            <person name="Klenk H.-P."/>
            <person name="Wagner M."/>
            <person name="Loy A."/>
            <person name="Woyke T."/>
        </authorList>
    </citation>
    <scope>NUCLEOTIDE SEQUENCE [LARGE SCALE GENOMIC DNA]</scope>
    <source>
        <strain evidence="7">ATCC 19365 / DSM 765 / NCIMB 8382 / VKM B-1628</strain>
    </source>
</reference>
<feature type="domain" description="HTH luxR-type" evidence="5">
    <location>
        <begin position="457"/>
        <end position="522"/>
    </location>
</feature>
<dbReference type="GO" id="GO:0003677">
    <property type="term" value="F:DNA binding"/>
    <property type="evidence" value="ECO:0007669"/>
    <property type="project" value="UniProtKB-KW"/>
</dbReference>
<dbReference type="InterPro" id="IPR036388">
    <property type="entry name" value="WH-like_DNA-bd_sf"/>
</dbReference>
<dbReference type="PATRIC" id="fig|768706.3.peg.5539"/>
<dbReference type="Pfam" id="PF00196">
    <property type="entry name" value="GerE"/>
    <property type="match status" value="1"/>
</dbReference>
<keyword evidence="2 6" id="KW-0238">DNA-binding</keyword>
<dbReference type="STRING" id="768706.Desor_5435"/>
<evidence type="ECO:0000259" key="5">
    <source>
        <dbReference type="PROSITE" id="PS50043"/>
    </source>
</evidence>
<feature type="transmembrane region" description="Helical" evidence="4">
    <location>
        <begin position="372"/>
        <end position="390"/>
    </location>
</feature>
<dbReference type="PRINTS" id="PR00038">
    <property type="entry name" value="HTHLUXR"/>
</dbReference>
<keyword evidence="4" id="KW-1133">Transmembrane helix</keyword>
<dbReference type="HOGENOM" id="CLU_038040_0_0_9"/>
<dbReference type="PROSITE" id="PS50043">
    <property type="entry name" value="HTH_LUXR_2"/>
    <property type="match status" value="1"/>
</dbReference>
<evidence type="ECO:0000313" key="6">
    <source>
        <dbReference type="EMBL" id="AET70810.1"/>
    </source>
</evidence>
<keyword evidence="4" id="KW-0812">Transmembrane</keyword>
<keyword evidence="3" id="KW-0804">Transcription</keyword>
<protein>
    <submittedName>
        <fullName evidence="6">Response regulator containing a CheY-like receiver domain and an HTH DNA-binding domain</fullName>
    </submittedName>
</protein>
<dbReference type="InterPro" id="IPR016032">
    <property type="entry name" value="Sig_transdc_resp-reg_C-effctor"/>
</dbReference>
<dbReference type="AlphaFoldDB" id="G7WEJ7"/>
<dbReference type="SUPFAM" id="SSF46894">
    <property type="entry name" value="C-terminal effector domain of the bipartite response regulators"/>
    <property type="match status" value="1"/>
</dbReference>
<keyword evidence="7" id="KW-1185">Reference proteome</keyword>
<sequence length="530" mass="60623">MENERQRSMSMSMRLKLFLFLVLLVLFMVFWMFIVFAVTGNFNTEVRETQQEIEKGLIHTSNDITKQYSQYSAYAIEYAKELSHSIEKKLEMRGLTTIDLKKHPDLIEEIVGGEYERSLFALQRSKCSGVFMILDATINPSIANAPNSRAGLYIKNLEPNSLTSSSYLSLLRGFFSIGRQNSIDLHSQWKMEFDVANAPYFSRPIEAATYQNIELSRLYYWNPSTSIPGTNEDIMLCSVPLIDSKGRIFGVCGLEVSSMLFKLSHMPDSDTYQRIFCVLAPYSENTLMISQAFCAGGYSLRNIAKKNQYMIVKNNYPFSTYHLMDGTLYSGLNKQVNLYPEDSVFANEKWVVAVMVPDEDISSAVNKGNFRLTIQFVLLFGIGIIISYYLSRRYVRPFGQSIEMIKSNDFSQVSKTKIAEIDDLMEFLSSQKKVVKPVIEKSENLETKLPLFACEEFVKNTELLSPAERAVFNLYVEGHTAKEITQILNLSINTIKTHNKRIYMKLNVASREELLMYVTMLKEAGQKIGY</sequence>
<dbReference type="KEGG" id="dor:Desor_5435"/>
<evidence type="ECO:0000313" key="7">
    <source>
        <dbReference type="Proteomes" id="UP000006346"/>
    </source>
</evidence>
<keyword evidence="4" id="KW-0472">Membrane</keyword>
<dbReference type="Proteomes" id="UP000006346">
    <property type="component" value="Chromosome"/>
</dbReference>
<accession>G7WEJ7</accession>
<keyword evidence="1" id="KW-0805">Transcription regulation</keyword>
<dbReference type="EMBL" id="CP003108">
    <property type="protein sequence ID" value="AET70810.1"/>
    <property type="molecule type" value="Genomic_DNA"/>
</dbReference>
<dbReference type="PANTHER" id="PTHR44688">
    <property type="entry name" value="DNA-BINDING TRANSCRIPTIONAL ACTIVATOR DEVR_DOSR"/>
    <property type="match status" value="1"/>
</dbReference>
<reference evidence="6 7" key="2">
    <citation type="journal article" date="2012" name="J. Bacteriol.">
        <title>Complete genome sequences of Desulfosporosinus orientis DSM765T, Desulfosporosinus youngiae DSM17734T, Desulfosporosinus meridiei DSM13257T, and Desulfosporosinus acidiphilus DSM22704T.</title>
        <authorList>
            <person name="Pester M."/>
            <person name="Brambilla E."/>
            <person name="Alazard D."/>
            <person name="Rattei T."/>
            <person name="Weinmaier T."/>
            <person name="Han J."/>
            <person name="Lucas S."/>
            <person name="Lapidus A."/>
            <person name="Cheng J.F."/>
            <person name="Goodwin L."/>
            <person name="Pitluck S."/>
            <person name="Peters L."/>
            <person name="Ovchinnikova G."/>
            <person name="Teshima H."/>
            <person name="Detter J.C."/>
            <person name="Han C.S."/>
            <person name="Tapia R."/>
            <person name="Land M.L."/>
            <person name="Hauser L."/>
            <person name="Kyrpides N.C."/>
            <person name="Ivanova N.N."/>
            <person name="Pagani I."/>
            <person name="Huntmann M."/>
            <person name="Wei C.L."/>
            <person name="Davenport K.W."/>
            <person name="Daligault H."/>
            <person name="Chain P.S."/>
            <person name="Chen A."/>
            <person name="Mavromatis K."/>
            <person name="Markowitz V."/>
            <person name="Szeto E."/>
            <person name="Mikhailova N."/>
            <person name="Pati A."/>
            <person name="Wagner M."/>
            <person name="Woyke T."/>
            <person name="Ollivier B."/>
            <person name="Klenk H.P."/>
            <person name="Spring S."/>
            <person name="Loy A."/>
        </authorList>
    </citation>
    <scope>NUCLEOTIDE SEQUENCE [LARGE SCALE GENOMIC DNA]</scope>
    <source>
        <strain evidence="7">ATCC 19365 / DSM 765 / NCIMB 8382 / VKM B-1628</strain>
    </source>
</reference>
<dbReference type="CDD" id="cd06170">
    <property type="entry name" value="LuxR_C_like"/>
    <property type="match status" value="1"/>
</dbReference>
<evidence type="ECO:0000256" key="3">
    <source>
        <dbReference type="ARBA" id="ARBA00023163"/>
    </source>
</evidence>
<dbReference type="RefSeq" id="WP_014187612.1">
    <property type="nucleotide sequence ID" value="NC_016584.1"/>
</dbReference>
<evidence type="ECO:0000256" key="2">
    <source>
        <dbReference type="ARBA" id="ARBA00023125"/>
    </source>
</evidence>
<dbReference type="SMART" id="SM00421">
    <property type="entry name" value="HTH_LUXR"/>
    <property type="match status" value="1"/>
</dbReference>
<dbReference type="InterPro" id="IPR000792">
    <property type="entry name" value="Tscrpt_reg_LuxR_C"/>
</dbReference>
<dbReference type="PANTHER" id="PTHR44688:SF16">
    <property type="entry name" value="DNA-BINDING TRANSCRIPTIONAL ACTIVATOR DEVR_DOSR"/>
    <property type="match status" value="1"/>
</dbReference>
<dbReference type="OrthoDB" id="9789465at2"/>
<evidence type="ECO:0000256" key="4">
    <source>
        <dbReference type="SAM" id="Phobius"/>
    </source>
</evidence>
<dbReference type="PROSITE" id="PS00622">
    <property type="entry name" value="HTH_LUXR_1"/>
    <property type="match status" value="1"/>
</dbReference>
<dbReference type="GO" id="GO:0006355">
    <property type="term" value="P:regulation of DNA-templated transcription"/>
    <property type="evidence" value="ECO:0007669"/>
    <property type="project" value="InterPro"/>
</dbReference>